<dbReference type="Gene3D" id="3.40.50.150">
    <property type="entry name" value="Vaccinia Virus protein VP39"/>
    <property type="match status" value="1"/>
</dbReference>
<evidence type="ECO:0000313" key="1">
    <source>
        <dbReference type="EMBL" id="MDN4616438.1"/>
    </source>
</evidence>
<evidence type="ECO:0000313" key="2">
    <source>
        <dbReference type="Proteomes" id="UP001174208"/>
    </source>
</evidence>
<sequence length="200" mass="22402">MGYHRAGFDVVGVDIDPQPNYPFEFHLGDALQYLAKHGHEFDAIHASPPCQGYTALKAVHKNPWPLLIEPTRAMLDQIGVPYVIENVQGAPVRRDLTLCGEMFGLRVIRHRFFELGGWSAAPIDHVPHRGRVAGWRHGEFFDGPYFAVYGNGGGKGTVEQWQDALGIDWTSDRRELAEAIPPAYTEFIGRQLIRELEVAA</sequence>
<organism evidence="1 2">
    <name type="scientific">Leifsonia williamsii</name>
    <dbReference type="NCBI Taxonomy" id="3035919"/>
    <lineage>
        <taxon>Bacteria</taxon>
        <taxon>Bacillati</taxon>
        <taxon>Actinomycetota</taxon>
        <taxon>Actinomycetes</taxon>
        <taxon>Micrococcales</taxon>
        <taxon>Microbacteriaceae</taxon>
        <taxon>Leifsonia</taxon>
    </lineage>
</organism>
<keyword evidence="2" id="KW-1185">Reference proteome</keyword>
<dbReference type="InterPro" id="IPR029063">
    <property type="entry name" value="SAM-dependent_MTases_sf"/>
</dbReference>
<comment type="caution">
    <text evidence="1">The sequence shown here is derived from an EMBL/GenBank/DDBJ whole genome shotgun (WGS) entry which is preliminary data.</text>
</comment>
<gene>
    <name evidence="1" type="ORF">P5G50_18475</name>
</gene>
<reference evidence="1" key="1">
    <citation type="submission" date="2023-06" db="EMBL/GenBank/DDBJ databases">
        <title>MT1 and MT2 Draft Genomes of Novel Species.</title>
        <authorList>
            <person name="Venkateswaran K."/>
        </authorList>
    </citation>
    <scope>NUCLEOTIDE SEQUENCE</scope>
    <source>
        <strain evidence="1">F6_8S_P_1B</strain>
    </source>
</reference>
<proteinExistence type="predicted"/>
<dbReference type="RefSeq" id="WP_301209617.1">
    <property type="nucleotide sequence ID" value="NZ_JAROCF010000002.1"/>
</dbReference>
<name>A0ABT8KHH2_9MICO</name>
<protein>
    <recommendedName>
        <fullName evidence="3">DNA methylase</fullName>
    </recommendedName>
</protein>
<dbReference type="Proteomes" id="UP001174208">
    <property type="component" value="Unassembled WGS sequence"/>
</dbReference>
<evidence type="ECO:0008006" key="3">
    <source>
        <dbReference type="Google" id="ProtNLM"/>
    </source>
</evidence>
<dbReference type="EMBL" id="JAROCF010000002">
    <property type="protein sequence ID" value="MDN4616438.1"/>
    <property type="molecule type" value="Genomic_DNA"/>
</dbReference>
<dbReference type="SUPFAM" id="SSF53335">
    <property type="entry name" value="S-adenosyl-L-methionine-dependent methyltransferases"/>
    <property type="match status" value="1"/>
</dbReference>
<accession>A0ABT8KHH2</accession>